<dbReference type="Pfam" id="PF00356">
    <property type="entry name" value="LacI"/>
    <property type="match status" value="1"/>
</dbReference>
<dbReference type="PROSITE" id="PS00356">
    <property type="entry name" value="HTH_LACI_1"/>
    <property type="match status" value="1"/>
</dbReference>
<dbReference type="CDD" id="cd01392">
    <property type="entry name" value="HTH_LacI"/>
    <property type="match status" value="1"/>
</dbReference>
<evidence type="ECO:0000259" key="4">
    <source>
        <dbReference type="PROSITE" id="PS50932"/>
    </source>
</evidence>
<gene>
    <name evidence="5" type="ORF">V6575_14540</name>
</gene>
<dbReference type="Gene3D" id="3.40.50.2300">
    <property type="match status" value="2"/>
</dbReference>
<keyword evidence="2 5" id="KW-0238">DNA-binding</keyword>
<dbReference type="SUPFAM" id="SSF47413">
    <property type="entry name" value="lambda repressor-like DNA-binding domains"/>
    <property type="match status" value="1"/>
</dbReference>
<dbReference type="PRINTS" id="PR00036">
    <property type="entry name" value="HTHLACI"/>
</dbReference>
<sequence length="345" mass="37140">MKQRETATIEDVARIAGVSIATVSRAVHHPGKVAEATRKKVNAAIAKTGFTANAMAQSLRNKSSKMILALVPDISNTFFANILLGLEAAASRRGYGLLIGNTENDPRTEATYLNYTRSNKADGIVLMTGHLPYGAAEVRQHLPPIVAACEAIPDEYVPFIGVDNRHGARIGVRHLVELGHRRIAYISGPASNILSIDRLAGYEEALGQMGLPVDRDLILDGDFSIEGGRLAVERLFIRDSLPTAFFCANDDMAIGVLLALSKRGFIVPVDFSVLGFDDIPFSSCTTPPLTTVRQPRRLIGEAAMEKMLDMVERKPTNEGPVILPVELIIRGSTGAPGGFGLSRAI</sequence>
<keyword evidence="6" id="KW-1185">Reference proteome</keyword>
<dbReference type="InterPro" id="IPR000843">
    <property type="entry name" value="HTH_LacI"/>
</dbReference>
<dbReference type="SUPFAM" id="SSF53822">
    <property type="entry name" value="Periplasmic binding protein-like I"/>
    <property type="match status" value="1"/>
</dbReference>
<evidence type="ECO:0000256" key="2">
    <source>
        <dbReference type="ARBA" id="ARBA00023125"/>
    </source>
</evidence>
<dbReference type="EMBL" id="JBAKIA010000010">
    <property type="protein sequence ID" value="MEJ8475310.1"/>
    <property type="molecule type" value="Genomic_DNA"/>
</dbReference>
<dbReference type="InterPro" id="IPR046335">
    <property type="entry name" value="LacI/GalR-like_sensor"/>
</dbReference>
<keyword evidence="3" id="KW-0804">Transcription</keyword>
<dbReference type="GO" id="GO:0003677">
    <property type="term" value="F:DNA binding"/>
    <property type="evidence" value="ECO:0007669"/>
    <property type="project" value="UniProtKB-KW"/>
</dbReference>
<dbReference type="PANTHER" id="PTHR30146:SF109">
    <property type="entry name" value="HTH-TYPE TRANSCRIPTIONAL REGULATOR GALS"/>
    <property type="match status" value="1"/>
</dbReference>
<proteinExistence type="predicted"/>
<dbReference type="PANTHER" id="PTHR30146">
    <property type="entry name" value="LACI-RELATED TRANSCRIPTIONAL REPRESSOR"/>
    <property type="match status" value="1"/>
</dbReference>
<evidence type="ECO:0000313" key="5">
    <source>
        <dbReference type="EMBL" id="MEJ8475310.1"/>
    </source>
</evidence>
<evidence type="ECO:0000256" key="3">
    <source>
        <dbReference type="ARBA" id="ARBA00023163"/>
    </source>
</evidence>
<accession>A0ABU8TMA6</accession>
<organism evidence="5 6">
    <name type="scientific">Roseibium algae</name>
    <dbReference type="NCBI Taxonomy" id="3123038"/>
    <lineage>
        <taxon>Bacteria</taxon>
        <taxon>Pseudomonadati</taxon>
        <taxon>Pseudomonadota</taxon>
        <taxon>Alphaproteobacteria</taxon>
        <taxon>Hyphomicrobiales</taxon>
        <taxon>Stappiaceae</taxon>
        <taxon>Roseibium</taxon>
    </lineage>
</organism>
<dbReference type="RefSeq" id="WP_340275316.1">
    <property type="nucleotide sequence ID" value="NZ_JBAKIA010000010.1"/>
</dbReference>
<dbReference type="SMART" id="SM00354">
    <property type="entry name" value="HTH_LACI"/>
    <property type="match status" value="1"/>
</dbReference>
<dbReference type="InterPro" id="IPR028082">
    <property type="entry name" value="Peripla_BP_I"/>
</dbReference>
<comment type="caution">
    <text evidence="5">The sequence shown here is derived from an EMBL/GenBank/DDBJ whole genome shotgun (WGS) entry which is preliminary data.</text>
</comment>
<name>A0ABU8TMA6_9HYPH</name>
<dbReference type="PROSITE" id="PS50932">
    <property type="entry name" value="HTH_LACI_2"/>
    <property type="match status" value="1"/>
</dbReference>
<evidence type="ECO:0000256" key="1">
    <source>
        <dbReference type="ARBA" id="ARBA00023015"/>
    </source>
</evidence>
<feature type="domain" description="HTH lacI-type" evidence="4">
    <location>
        <begin position="7"/>
        <end position="61"/>
    </location>
</feature>
<evidence type="ECO:0000313" key="6">
    <source>
        <dbReference type="Proteomes" id="UP001385499"/>
    </source>
</evidence>
<dbReference type="Proteomes" id="UP001385499">
    <property type="component" value="Unassembled WGS sequence"/>
</dbReference>
<reference evidence="5 6" key="1">
    <citation type="submission" date="2024-02" db="EMBL/GenBank/DDBJ databases">
        <title>Roseibium algae sp. nov., isolated from marine alga (Grateloupia sp.), showing potential in myo-inositol conversion.</title>
        <authorList>
            <person name="Wang Y."/>
        </authorList>
    </citation>
    <scope>NUCLEOTIDE SEQUENCE [LARGE SCALE GENOMIC DNA]</scope>
    <source>
        <strain evidence="5 6">H3510</strain>
    </source>
</reference>
<keyword evidence="1" id="KW-0805">Transcription regulation</keyword>
<dbReference type="CDD" id="cd06284">
    <property type="entry name" value="PBP1_LacI-like"/>
    <property type="match status" value="1"/>
</dbReference>
<dbReference type="InterPro" id="IPR010982">
    <property type="entry name" value="Lambda_DNA-bd_dom_sf"/>
</dbReference>
<dbReference type="Pfam" id="PF13377">
    <property type="entry name" value="Peripla_BP_3"/>
    <property type="match status" value="1"/>
</dbReference>
<dbReference type="Gene3D" id="1.10.260.40">
    <property type="entry name" value="lambda repressor-like DNA-binding domains"/>
    <property type="match status" value="1"/>
</dbReference>
<protein>
    <submittedName>
        <fullName evidence="5">LacI family DNA-binding transcriptional regulator</fullName>
    </submittedName>
</protein>